<reference evidence="2 3" key="1">
    <citation type="submission" date="2019-07" db="EMBL/GenBank/DDBJ databases">
        <title>Annotation for the trematode Paragonimus westermani.</title>
        <authorList>
            <person name="Choi Y.-J."/>
        </authorList>
    </citation>
    <scope>NUCLEOTIDE SEQUENCE [LARGE SCALE GENOMIC DNA]</scope>
    <source>
        <strain evidence="2">180907_Pwestermani</strain>
    </source>
</reference>
<comment type="caution">
    <text evidence="2">The sequence shown here is derived from an EMBL/GenBank/DDBJ whole genome shotgun (WGS) entry which is preliminary data.</text>
</comment>
<dbReference type="EMBL" id="JTDF01005103">
    <property type="protein sequence ID" value="KAF8566432.1"/>
    <property type="molecule type" value="Genomic_DNA"/>
</dbReference>
<dbReference type="AlphaFoldDB" id="A0A8T0DGB1"/>
<dbReference type="InterPro" id="IPR043154">
    <property type="entry name" value="Sec-1-like_dom1"/>
</dbReference>
<dbReference type="Gene3D" id="3.40.50.1910">
    <property type="match status" value="2"/>
</dbReference>
<protein>
    <recommendedName>
        <fullName evidence="4">Vacuolar protein sorting-associated protein 33</fullName>
    </recommendedName>
</protein>
<accession>A0A8T0DGB1</accession>
<proteinExistence type="inferred from homology"/>
<dbReference type="InterPro" id="IPR043155">
    <property type="entry name" value="VPS33_dom3b"/>
</dbReference>
<evidence type="ECO:0000313" key="3">
    <source>
        <dbReference type="Proteomes" id="UP000699462"/>
    </source>
</evidence>
<dbReference type="InterPro" id="IPR027482">
    <property type="entry name" value="Sec1-like_dom2"/>
</dbReference>
<name>A0A8T0DGB1_9TREM</name>
<organism evidence="2 3">
    <name type="scientific">Paragonimus westermani</name>
    <dbReference type="NCBI Taxonomy" id="34504"/>
    <lineage>
        <taxon>Eukaryota</taxon>
        <taxon>Metazoa</taxon>
        <taxon>Spiralia</taxon>
        <taxon>Lophotrochozoa</taxon>
        <taxon>Platyhelminthes</taxon>
        <taxon>Trematoda</taxon>
        <taxon>Digenea</taxon>
        <taxon>Plagiorchiida</taxon>
        <taxon>Troglotremata</taxon>
        <taxon>Troglotrematidae</taxon>
        <taxon>Paragonimus</taxon>
    </lineage>
</organism>
<dbReference type="InterPro" id="IPR001619">
    <property type="entry name" value="Sec1-like"/>
</dbReference>
<dbReference type="OrthoDB" id="10262287at2759"/>
<keyword evidence="3" id="KW-1185">Reference proteome</keyword>
<dbReference type="Pfam" id="PF00995">
    <property type="entry name" value="Sec1"/>
    <property type="match status" value="1"/>
</dbReference>
<sequence>MMGYLSSGPLNLGDLKNSYQNEFLTQLDRFPSPKAMYWEKCLMAPVGIIVGHSLLKEHGVSNSFLLELSEDTRSPPDCKAVIFVINSNIKIVDCIWSFISRDTKFHKSSSREYHIIAVPSFSYACKNYLKEKDVSRSVSSVYEFPLTLLPVDYDVVSMEEPECYMNYSLAQRQQDIYQFVQGLLRFQSIFGLFPRLVSKGAKANEVARMLVRMRHEAESTLENKTGNAPLNEVDSQTDMLIILDRSVDCLTPLLSQLTYEGLINEKWGIRYGVTRLTDSSSEAVDQMKRVTLNGSDEVFAELRDQNFSSVGSILSKRSKEISALVTETKTVKELPDLRRVVNQLPELRSARAALEIHTSIAEKLHKFVYTDDFMLSLSAQQDFLNGFETDKAHPYIEECILRMAPIEEVLQLMCIQSFCNGGLKQKLLEYYKRELLQVYGFEHMFTLDNLDRIGLLYDSSTNAGSGLLTHLSVDAGPIGKTQHAARHTVTAVSSMFGTSLKKNLRLLIPPTTSQDSADMDQLLAQIYSGYVPISVRLVQALSLGWLPKTVTATAGQLIITGSSSLMTKTASALLAGKSLVSGIRSDVNGNDYATKSSVSSVLVSSHQNQRSPSGVTVLSENADFIVNLTPGAFHEELQLSRVTGKLGELLETCGTDPVPRNKAKVIAVAFVGGITHAEVSALRTLAAISDANLEFVFITTGFLNARTFLASLSQAIQPVQLLPF</sequence>
<dbReference type="PIRSF" id="PIRSF005715">
    <property type="entry name" value="VPS45_Sec1"/>
    <property type="match status" value="1"/>
</dbReference>
<dbReference type="Proteomes" id="UP000699462">
    <property type="component" value="Unassembled WGS sequence"/>
</dbReference>
<dbReference type="GO" id="GO:0016192">
    <property type="term" value="P:vesicle-mediated transport"/>
    <property type="evidence" value="ECO:0007669"/>
    <property type="project" value="InterPro"/>
</dbReference>
<evidence type="ECO:0008006" key="4">
    <source>
        <dbReference type="Google" id="ProtNLM"/>
    </source>
</evidence>
<dbReference type="PANTHER" id="PTHR11679">
    <property type="entry name" value="VESICLE PROTEIN SORTING-ASSOCIATED"/>
    <property type="match status" value="1"/>
</dbReference>
<dbReference type="Gene3D" id="3.40.50.2060">
    <property type="match status" value="1"/>
</dbReference>
<gene>
    <name evidence="2" type="ORF">P879_04851</name>
</gene>
<comment type="similarity">
    <text evidence="1">Belongs to the STXBP/unc-18/SEC1 family.</text>
</comment>
<dbReference type="InterPro" id="IPR036045">
    <property type="entry name" value="Sec1-like_sf"/>
</dbReference>
<evidence type="ECO:0000313" key="2">
    <source>
        <dbReference type="EMBL" id="KAF8566432.1"/>
    </source>
</evidence>
<evidence type="ECO:0000256" key="1">
    <source>
        <dbReference type="ARBA" id="ARBA00009884"/>
    </source>
</evidence>
<dbReference type="SUPFAM" id="SSF56815">
    <property type="entry name" value="Sec1/munc18-like (SM) proteins"/>
    <property type="match status" value="1"/>
</dbReference>
<dbReference type="Gene3D" id="1.25.40.850">
    <property type="match status" value="1"/>
</dbReference>